<proteinExistence type="predicted"/>
<evidence type="ECO:0000256" key="1">
    <source>
        <dbReference type="SAM" id="MobiDB-lite"/>
    </source>
</evidence>
<dbReference type="InParanoid" id="C4JJI8"/>
<gene>
    <name evidence="2" type="ORF">UREG_01795</name>
</gene>
<feature type="compositionally biased region" description="Polar residues" evidence="1">
    <location>
        <begin position="456"/>
        <end position="473"/>
    </location>
</feature>
<feature type="compositionally biased region" description="Basic and acidic residues" evidence="1">
    <location>
        <begin position="1"/>
        <end position="20"/>
    </location>
</feature>
<accession>C4JJI8</accession>
<feature type="region of interest" description="Disordered" evidence="1">
    <location>
        <begin position="323"/>
        <end position="346"/>
    </location>
</feature>
<evidence type="ECO:0000313" key="3">
    <source>
        <dbReference type="Proteomes" id="UP000002058"/>
    </source>
</evidence>
<feature type="region of interest" description="Disordered" evidence="1">
    <location>
        <begin position="456"/>
        <end position="475"/>
    </location>
</feature>
<sequence length="505" mass="55019">MAQARRLLDDLRRPRPRGEEAPNINGVIAGSIVNGSDEPTPQAHSTEGRQDLVSENELAGDGPSGGIDSESERFASELGTPEQGRHLSTSDEAHNHVHPSEISDDESLGGIYSGSETFASQIDTTEDRQGLSSTDRWSQEQGLSNGIVENEQAEEIDTESEEFASQIDTSEYRQRFITSNEGRHNQVLQNGIAESGQNGEISSNNARDYGYVSSIGAIEEGRSFGMGFTDTAIGRSDRGGGANHPVLNEEDEGSGGDSGFGDTESNGDSENDTEALSDGSNDGTFTGYRGQYRNRANQASEPGDQTQNDGASSRSRILRQLDIEVRGGNLDSPPTELPRSTSGNREWNDLEYDSEESAPVIRQNSFLRRLITENNRLPARFDPEMMFDENWGTSGTNRGPFSAPGQIWEDSPYDELGSSLIMQLRMSFQERHLGFPPPLADGSDENKENIPPQHQVQLSNTDDLEGGTSNSIHGSRGRFNLISGMREQSYRALGSLMSLSSRAID</sequence>
<feature type="compositionally biased region" description="Polar residues" evidence="1">
    <location>
        <begin position="114"/>
        <end position="123"/>
    </location>
</feature>
<name>C4JJI8_UNCRE</name>
<organism evidence="2 3">
    <name type="scientific">Uncinocarpus reesii (strain UAMH 1704)</name>
    <dbReference type="NCBI Taxonomy" id="336963"/>
    <lineage>
        <taxon>Eukaryota</taxon>
        <taxon>Fungi</taxon>
        <taxon>Dikarya</taxon>
        <taxon>Ascomycota</taxon>
        <taxon>Pezizomycotina</taxon>
        <taxon>Eurotiomycetes</taxon>
        <taxon>Eurotiomycetidae</taxon>
        <taxon>Onygenales</taxon>
        <taxon>Onygenaceae</taxon>
        <taxon>Uncinocarpus</taxon>
    </lineage>
</organism>
<feature type="compositionally biased region" description="Polar residues" evidence="1">
    <location>
        <begin position="195"/>
        <end position="206"/>
    </location>
</feature>
<dbReference type="KEGG" id="ure:UREG_01795"/>
<dbReference type="Proteomes" id="UP000002058">
    <property type="component" value="Unassembled WGS sequence"/>
</dbReference>
<feature type="compositionally biased region" description="Polar residues" evidence="1">
    <location>
        <begin position="33"/>
        <end position="45"/>
    </location>
</feature>
<feature type="region of interest" description="Disordered" evidence="1">
    <location>
        <begin position="295"/>
        <end position="314"/>
    </location>
</feature>
<dbReference type="OMA" id="MEINSQC"/>
<reference evidence="3" key="1">
    <citation type="journal article" date="2009" name="Genome Res.">
        <title>Comparative genomic analyses of the human fungal pathogens Coccidioides and their relatives.</title>
        <authorList>
            <person name="Sharpton T.J."/>
            <person name="Stajich J.E."/>
            <person name="Rounsley S.D."/>
            <person name="Gardner M.J."/>
            <person name="Wortman J.R."/>
            <person name="Jordar V.S."/>
            <person name="Maiti R."/>
            <person name="Kodira C.D."/>
            <person name="Neafsey D.E."/>
            <person name="Zeng Q."/>
            <person name="Hung C.-Y."/>
            <person name="McMahan C."/>
            <person name="Muszewska A."/>
            <person name="Grynberg M."/>
            <person name="Mandel M.A."/>
            <person name="Kellner E.M."/>
            <person name="Barker B.M."/>
            <person name="Galgiani J.N."/>
            <person name="Orbach M.J."/>
            <person name="Kirkland T.N."/>
            <person name="Cole G.T."/>
            <person name="Henn M.R."/>
            <person name="Birren B.W."/>
            <person name="Taylor J.W."/>
        </authorList>
    </citation>
    <scope>NUCLEOTIDE SEQUENCE [LARGE SCALE GENOMIC DNA]</scope>
    <source>
        <strain evidence="3">UAMH 1704</strain>
    </source>
</reference>
<dbReference type="VEuPathDB" id="FungiDB:UREG_01795"/>
<feature type="region of interest" description="Disordered" evidence="1">
    <location>
        <begin position="187"/>
        <end position="207"/>
    </location>
</feature>
<dbReference type="OrthoDB" id="4198446at2759"/>
<feature type="compositionally biased region" description="Acidic residues" evidence="1">
    <location>
        <begin position="265"/>
        <end position="275"/>
    </location>
</feature>
<dbReference type="GeneID" id="8443848"/>
<dbReference type="AlphaFoldDB" id="C4JJI8"/>
<protein>
    <submittedName>
        <fullName evidence="2">Uncharacterized protein</fullName>
    </submittedName>
</protein>
<feature type="compositionally biased region" description="Polar residues" evidence="1">
    <location>
        <begin position="130"/>
        <end position="144"/>
    </location>
</feature>
<dbReference type="HOGENOM" id="CLU_539906_0_0_1"/>
<feature type="region of interest" description="Disordered" evidence="1">
    <location>
        <begin position="1"/>
        <end position="169"/>
    </location>
</feature>
<dbReference type="eggNOG" id="ENOG502T4VS">
    <property type="taxonomic scope" value="Eukaryota"/>
</dbReference>
<feature type="region of interest" description="Disordered" evidence="1">
    <location>
        <begin position="219"/>
        <end position="289"/>
    </location>
</feature>
<feature type="compositionally biased region" description="Acidic residues" evidence="1">
    <location>
        <begin position="151"/>
        <end position="162"/>
    </location>
</feature>
<dbReference type="RefSeq" id="XP_002542279.1">
    <property type="nucleotide sequence ID" value="XM_002542233.1"/>
</dbReference>
<keyword evidence="3" id="KW-1185">Reference proteome</keyword>
<feature type="compositionally biased region" description="Basic and acidic residues" evidence="1">
    <location>
        <begin position="83"/>
        <end position="101"/>
    </location>
</feature>
<evidence type="ECO:0000313" key="2">
    <source>
        <dbReference type="EMBL" id="EEP76946.1"/>
    </source>
</evidence>
<dbReference type="EMBL" id="CH476615">
    <property type="protein sequence ID" value="EEP76946.1"/>
    <property type="molecule type" value="Genomic_DNA"/>
</dbReference>